<keyword evidence="2" id="KW-1133">Transmembrane helix</keyword>
<feature type="region of interest" description="Disordered" evidence="1">
    <location>
        <begin position="295"/>
        <end position="363"/>
    </location>
</feature>
<protein>
    <submittedName>
        <fullName evidence="3">Semaphorin-6D</fullName>
    </submittedName>
</protein>
<feature type="compositionally biased region" description="Low complexity" evidence="1">
    <location>
        <begin position="328"/>
        <end position="344"/>
    </location>
</feature>
<proteinExistence type="predicted"/>
<feature type="region of interest" description="Disordered" evidence="1">
    <location>
        <begin position="426"/>
        <end position="477"/>
    </location>
</feature>
<evidence type="ECO:0000313" key="4">
    <source>
        <dbReference type="Proteomes" id="UP000298787"/>
    </source>
</evidence>
<evidence type="ECO:0000256" key="1">
    <source>
        <dbReference type="SAM" id="MobiDB-lite"/>
    </source>
</evidence>
<feature type="compositionally biased region" description="Basic residues" evidence="1">
    <location>
        <begin position="527"/>
        <end position="552"/>
    </location>
</feature>
<sequence length="772" mass="81830">MSKVRMLRIFVNQRLSAAAEEILGLFERTIAEYEEEIRRQRLLQAGGPAGGPGAGSVFTVIKEVPPEQKWSPVLDPDPKPPHIKEEHEELWTNQERELTFTPVPVKKSEDEEEEEARSSQLHQRQIQTEADGEDCGGPEPASRSDPDASLEAVTCDQTSPSSETERGSAGLQQVREPPPPLTAFKVPVGDAARRRVPDLQIHMRCPSAERTFPCVRRLPELDQRPGANVHYTLLIACVLVAFFLGAILSGFLVSCYCSRSAAQRARRLGKDPEASLPHALSLRSLAKLSGLLDGQPKEDKLDVSTPKMYSSFIPNGRPEPHLHTPGHQGLPLGDPDLSLSQSLSQADGELSGLPTPDSTPELPIKNMKALRHHQYEKNQNCNNAKDNIPQSGPSCSGSSLGFMAVVGNSLTQQVFPFSQHHSNSFSNGAAHGAGASSTSLHLPEERKVSSDERGGSAAGGGGGGGGVPHHHHSQQSLPQTVVDVSALDELLKHIHEVSASGTGGIKVLTSTSSSSLFPGPSSSSSGGHHHHHNHHGQTRTHHYNHSHHHSNHHNNNSGGGGGGHHHQQQIPETESASYYSGSTLPSDGVPKRLDGPVLNSTSSSATSSSSSSSSSNNPTSSTSIPSSSSSSSSTPLQQQVIPERPGGGSGVSVTRHHSQRHSLIKMGSGGGGGGGGGGGSGAVPRHHSFNQRGAQHQHAHFLARMNTNSSSNGPPGAGSCLTRQHSYSEGPHAQRAAVVRRTASLKPQVPPKPLFLPNTATSPVAEAGKYDY</sequence>
<keyword evidence="2" id="KW-0812">Transmembrane</keyword>
<feature type="compositionally biased region" description="Gly residues" evidence="1">
    <location>
        <begin position="456"/>
        <end position="467"/>
    </location>
</feature>
<keyword evidence="2" id="KW-0472">Membrane</keyword>
<feature type="compositionally biased region" description="Gly residues" evidence="1">
    <location>
        <begin position="667"/>
        <end position="681"/>
    </location>
</feature>
<organism evidence="3 4">
    <name type="scientific">Collichthys lucidus</name>
    <name type="common">Big head croaker</name>
    <name type="synonym">Sciaena lucida</name>
    <dbReference type="NCBI Taxonomy" id="240159"/>
    <lineage>
        <taxon>Eukaryota</taxon>
        <taxon>Metazoa</taxon>
        <taxon>Chordata</taxon>
        <taxon>Craniata</taxon>
        <taxon>Vertebrata</taxon>
        <taxon>Euteleostomi</taxon>
        <taxon>Actinopterygii</taxon>
        <taxon>Neopterygii</taxon>
        <taxon>Teleostei</taxon>
        <taxon>Neoteleostei</taxon>
        <taxon>Acanthomorphata</taxon>
        <taxon>Eupercaria</taxon>
        <taxon>Sciaenidae</taxon>
        <taxon>Collichthys</taxon>
    </lineage>
</organism>
<feature type="compositionally biased region" description="Low complexity" evidence="1">
    <location>
        <begin position="511"/>
        <end position="526"/>
    </location>
</feature>
<dbReference type="AlphaFoldDB" id="A0A4U5VLB3"/>
<feature type="region of interest" description="Disordered" evidence="1">
    <location>
        <begin position="89"/>
        <end position="185"/>
    </location>
</feature>
<dbReference type="STRING" id="240159.A0A4U5VLB3"/>
<evidence type="ECO:0000256" key="2">
    <source>
        <dbReference type="SAM" id="Phobius"/>
    </source>
</evidence>
<feature type="compositionally biased region" description="Low complexity" evidence="1">
    <location>
        <begin position="599"/>
        <end position="635"/>
    </location>
</feature>
<feature type="compositionally biased region" description="Basic residues" evidence="1">
    <location>
        <begin position="684"/>
        <end position="701"/>
    </location>
</feature>
<feature type="compositionally biased region" description="Polar residues" evidence="1">
    <location>
        <begin position="568"/>
        <end position="585"/>
    </location>
</feature>
<feature type="compositionally biased region" description="Basic and acidic residues" evidence="1">
    <location>
        <begin position="89"/>
        <end position="98"/>
    </location>
</feature>
<feature type="region of interest" description="Disordered" evidence="1">
    <location>
        <begin position="511"/>
        <end position="732"/>
    </location>
</feature>
<name>A0A4U5VLB3_COLLU</name>
<feature type="compositionally biased region" description="Low complexity" evidence="1">
    <location>
        <begin position="426"/>
        <end position="439"/>
    </location>
</feature>
<feature type="compositionally biased region" description="Basic residues" evidence="1">
    <location>
        <begin position="654"/>
        <end position="663"/>
    </location>
</feature>
<reference evidence="3 4" key="1">
    <citation type="submission" date="2019-01" db="EMBL/GenBank/DDBJ databases">
        <title>Genome Assembly of Collichthys lucidus.</title>
        <authorList>
            <person name="Cai M."/>
            <person name="Xiao S."/>
        </authorList>
    </citation>
    <scope>NUCLEOTIDE SEQUENCE [LARGE SCALE GENOMIC DNA]</scope>
    <source>
        <strain evidence="3">JT15FE1705JMU</strain>
        <tissue evidence="3">Muscle</tissue>
    </source>
</reference>
<gene>
    <name evidence="3" type="ORF">D9C73_022336</name>
</gene>
<dbReference type="EMBL" id="CM014097">
    <property type="protein sequence ID" value="TKS89233.1"/>
    <property type="molecule type" value="Genomic_DNA"/>
</dbReference>
<feature type="compositionally biased region" description="Low complexity" evidence="1">
    <location>
        <begin position="708"/>
        <end position="719"/>
    </location>
</feature>
<dbReference type="Proteomes" id="UP000298787">
    <property type="component" value="Chromosome 20"/>
</dbReference>
<accession>A0A4U5VLB3</accession>
<feature type="transmembrane region" description="Helical" evidence="2">
    <location>
        <begin position="231"/>
        <end position="253"/>
    </location>
</feature>
<feature type="compositionally biased region" description="Basic and acidic residues" evidence="1">
    <location>
        <begin position="442"/>
        <end position="454"/>
    </location>
</feature>
<feature type="compositionally biased region" description="Polar residues" evidence="1">
    <location>
        <begin position="118"/>
        <end position="128"/>
    </location>
</feature>
<keyword evidence="4" id="KW-1185">Reference proteome</keyword>
<evidence type="ECO:0000313" key="3">
    <source>
        <dbReference type="EMBL" id="TKS89233.1"/>
    </source>
</evidence>